<feature type="compositionally biased region" description="Low complexity" evidence="1">
    <location>
        <begin position="20"/>
        <end position="31"/>
    </location>
</feature>
<dbReference type="EMBL" id="CP029353">
    <property type="protein sequence ID" value="AWK86018.1"/>
    <property type="molecule type" value="Genomic_DNA"/>
</dbReference>
<name>A0A2S2CNI6_9PROT</name>
<feature type="region of interest" description="Disordered" evidence="1">
    <location>
        <begin position="1"/>
        <end position="39"/>
    </location>
</feature>
<dbReference type="OrthoDB" id="8402090at2"/>
<evidence type="ECO:0000256" key="1">
    <source>
        <dbReference type="SAM" id="MobiDB-lite"/>
    </source>
</evidence>
<keyword evidence="3" id="KW-1185">Reference proteome</keyword>
<feature type="compositionally biased region" description="Polar residues" evidence="1">
    <location>
        <begin position="1"/>
        <end position="12"/>
    </location>
</feature>
<evidence type="ECO:0000313" key="2">
    <source>
        <dbReference type="EMBL" id="AWK86018.1"/>
    </source>
</evidence>
<accession>A0A2S2CNI6</accession>
<gene>
    <name evidence="2" type="ORF">DEW08_06920</name>
</gene>
<dbReference type="AlphaFoldDB" id="A0A2S2CNI6"/>
<evidence type="ECO:0000313" key="3">
    <source>
        <dbReference type="Proteomes" id="UP000245629"/>
    </source>
</evidence>
<dbReference type="Proteomes" id="UP000245629">
    <property type="component" value="Chromosome 2"/>
</dbReference>
<sequence>MQISSYGSNPYAQTRPAERTAGQGTAGQTAGESSAAAKPGASEAFLAEIRKTPAQRIREAWLASHRLSEEDLKTMDPAKREAIEKEIAEDLKRKLTGKETRRGSMVDMSA</sequence>
<dbReference type="KEGG" id="azz:DEW08_06920"/>
<reference evidence="3" key="1">
    <citation type="submission" date="2018-05" db="EMBL/GenBank/DDBJ databases">
        <title>Azospirillum thermophila sp. nov., a novel isolated from hot spring.</title>
        <authorList>
            <person name="Zhao Z."/>
        </authorList>
    </citation>
    <scope>NUCLEOTIDE SEQUENCE [LARGE SCALE GENOMIC DNA]</scope>
    <source>
        <strain evidence="3">CFH 70021</strain>
    </source>
</reference>
<proteinExistence type="predicted"/>
<organism evidence="2 3">
    <name type="scientific">Azospirillum thermophilum</name>
    <dbReference type="NCBI Taxonomy" id="2202148"/>
    <lineage>
        <taxon>Bacteria</taxon>
        <taxon>Pseudomonadati</taxon>
        <taxon>Pseudomonadota</taxon>
        <taxon>Alphaproteobacteria</taxon>
        <taxon>Rhodospirillales</taxon>
        <taxon>Azospirillaceae</taxon>
        <taxon>Azospirillum</taxon>
    </lineage>
</organism>
<protein>
    <submittedName>
        <fullName evidence="2">Uncharacterized protein</fullName>
    </submittedName>
</protein>
<dbReference type="RefSeq" id="WP_109325658.1">
    <property type="nucleotide sequence ID" value="NZ_CP029353.1"/>
</dbReference>